<protein>
    <submittedName>
        <fullName evidence="5">Dpy-30 motif-domain-containing protein</fullName>
    </submittedName>
</protein>
<dbReference type="Pfam" id="PF05186">
    <property type="entry name" value="Dpy-30"/>
    <property type="match status" value="1"/>
</dbReference>
<dbReference type="AlphaFoldDB" id="A0AAN6S3H4"/>
<reference evidence="6" key="1">
    <citation type="journal article" date="2023" name="Mol. Phylogenet. Evol.">
        <title>Genome-scale phylogeny and comparative genomics of the fungal order Sordariales.</title>
        <authorList>
            <person name="Hensen N."/>
            <person name="Bonometti L."/>
            <person name="Westerberg I."/>
            <person name="Brannstrom I.O."/>
            <person name="Guillou S."/>
            <person name="Cros-Aarteil S."/>
            <person name="Calhoun S."/>
            <person name="Haridas S."/>
            <person name="Kuo A."/>
            <person name="Mondo S."/>
            <person name="Pangilinan J."/>
            <person name="Riley R."/>
            <person name="LaButti K."/>
            <person name="Andreopoulos B."/>
            <person name="Lipzen A."/>
            <person name="Chen C."/>
            <person name="Yan M."/>
            <person name="Daum C."/>
            <person name="Ng V."/>
            <person name="Clum A."/>
            <person name="Steindorff A."/>
            <person name="Ohm R.A."/>
            <person name="Martin F."/>
            <person name="Silar P."/>
            <person name="Natvig D.O."/>
            <person name="Lalanne C."/>
            <person name="Gautier V."/>
            <person name="Ament-Velasquez S.L."/>
            <person name="Kruys A."/>
            <person name="Hutchinson M.I."/>
            <person name="Powell A.J."/>
            <person name="Barry K."/>
            <person name="Miller A.N."/>
            <person name="Grigoriev I.V."/>
            <person name="Debuchy R."/>
            <person name="Gladieux P."/>
            <person name="Hiltunen Thoren M."/>
            <person name="Johannesson H."/>
        </authorList>
    </citation>
    <scope>NUCLEOTIDE SEQUENCE [LARGE SCALE GENOMIC DNA]</scope>
    <source>
        <strain evidence="6">CBS 340.73</strain>
    </source>
</reference>
<evidence type="ECO:0000256" key="3">
    <source>
        <dbReference type="ARBA" id="ARBA00023242"/>
    </source>
</evidence>
<name>A0AAN6S3H4_9PEZI</name>
<feature type="region of interest" description="Disordered" evidence="4">
    <location>
        <begin position="1"/>
        <end position="123"/>
    </location>
</feature>
<dbReference type="GO" id="GO:0005634">
    <property type="term" value="C:nucleus"/>
    <property type="evidence" value="ECO:0007669"/>
    <property type="project" value="UniProtKB-SubCell"/>
</dbReference>
<comment type="caution">
    <text evidence="5">The sequence shown here is derived from an EMBL/GenBank/DDBJ whole genome shotgun (WGS) entry which is preliminary data.</text>
</comment>
<dbReference type="Proteomes" id="UP001303473">
    <property type="component" value="Unassembled WGS sequence"/>
</dbReference>
<evidence type="ECO:0000256" key="2">
    <source>
        <dbReference type="ARBA" id="ARBA00010849"/>
    </source>
</evidence>
<keyword evidence="3" id="KW-0539">Nucleus</keyword>
<feature type="compositionally biased region" description="Low complexity" evidence="4">
    <location>
        <begin position="1"/>
        <end position="20"/>
    </location>
</feature>
<evidence type="ECO:0000256" key="1">
    <source>
        <dbReference type="ARBA" id="ARBA00004123"/>
    </source>
</evidence>
<dbReference type="EMBL" id="MU853816">
    <property type="protein sequence ID" value="KAK3939154.1"/>
    <property type="molecule type" value="Genomic_DNA"/>
</dbReference>
<accession>A0AAN6S3H4</accession>
<evidence type="ECO:0000256" key="4">
    <source>
        <dbReference type="SAM" id="MobiDB-lite"/>
    </source>
</evidence>
<dbReference type="InterPro" id="IPR049629">
    <property type="entry name" value="DPY30_SDC1_DD"/>
</dbReference>
<dbReference type="CDD" id="cd22965">
    <property type="entry name" value="DD_DPY30_SDC1"/>
    <property type="match status" value="1"/>
</dbReference>
<dbReference type="InterPro" id="IPR007858">
    <property type="entry name" value="Dpy-30_motif"/>
</dbReference>
<comment type="subcellular location">
    <subcellularLocation>
        <location evidence="1">Nucleus</location>
    </subcellularLocation>
</comment>
<gene>
    <name evidence="5" type="ORF">QBC46DRAFT_388685</name>
</gene>
<evidence type="ECO:0000313" key="6">
    <source>
        <dbReference type="Proteomes" id="UP001303473"/>
    </source>
</evidence>
<organism evidence="5 6">
    <name type="scientific">Diplogelasinospora grovesii</name>
    <dbReference type="NCBI Taxonomy" id="303347"/>
    <lineage>
        <taxon>Eukaryota</taxon>
        <taxon>Fungi</taxon>
        <taxon>Dikarya</taxon>
        <taxon>Ascomycota</taxon>
        <taxon>Pezizomycotina</taxon>
        <taxon>Sordariomycetes</taxon>
        <taxon>Sordariomycetidae</taxon>
        <taxon>Sordariales</taxon>
        <taxon>Diplogelasinosporaceae</taxon>
        <taxon>Diplogelasinospora</taxon>
    </lineage>
</organism>
<comment type="similarity">
    <text evidence="2">Belongs to the dpy-30 family.</text>
</comment>
<feature type="compositionally biased region" description="Low complexity" evidence="4">
    <location>
        <begin position="43"/>
        <end position="81"/>
    </location>
</feature>
<sequence>MRSVDEAPAPAGVDAAATETPLVNGASHVSTDMQITDAPDAGASPLPSTSTLAPTTAPTTNGNTLPISNISSNNNSNAPSPRVGTPMRNNNNPDAEGRGSRAASAHPDPNAGFTMPSEAPIHGAPVRQYINQTITPTLLEGMKMVAKEKPKDPLRVLGEFLIQRSKELESAS</sequence>
<keyword evidence="6" id="KW-1185">Reference proteome</keyword>
<dbReference type="Gene3D" id="1.20.890.10">
    <property type="entry name" value="cAMP-dependent protein kinase regulatory subunit, dimerization-anchoring domain"/>
    <property type="match status" value="1"/>
</dbReference>
<evidence type="ECO:0000313" key="5">
    <source>
        <dbReference type="EMBL" id="KAK3939154.1"/>
    </source>
</evidence>
<proteinExistence type="inferred from homology"/>